<dbReference type="SMART" id="SM00343">
    <property type="entry name" value="ZnF_C2HC"/>
    <property type="match status" value="1"/>
</dbReference>
<keyword evidence="5" id="KW-0378">Hydrolase</keyword>
<keyword evidence="3" id="KW-0540">Nuclease</keyword>
<evidence type="ECO:0000313" key="17">
    <source>
        <dbReference type="EMBL" id="UYV77015.1"/>
    </source>
</evidence>
<keyword evidence="11" id="KW-0863">Zinc-finger</keyword>
<dbReference type="CDD" id="cd09274">
    <property type="entry name" value="RNase_HI_RT_Ty3"/>
    <property type="match status" value="1"/>
</dbReference>
<keyword evidence="9" id="KW-0695">RNA-directed DNA polymerase</keyword>
<reference evidence="17 18" key="1">
    <citation type="submission" date="2022-01" db="EMBL/GenBank/DDBJ databases">
        <title>A chromosomal length assembly of Cordylochernes scorpioides.</title>
        <authorList>
            <person name="Zeh D."/>
            <person name="Zeh J."/>
        </authorList>
    </citation>
    <scope>NUCLEOTIDE SEQUENCE [LARGE SCALE GENOMIC DNA]</scope>
    <source>
        <strain evidence="17">IN4F17</strain>
        <tissue evidence="17">Whole Body</tissue>
    </source>
</reference>
<evidence type="ECO:0000259" key="15">
    <source>
        <dbReference type="PROSITE" id="PS50878"/>
    </source>
</evidence>
<evidence type="ECO:0000259" key="13">
    <source>
        <dbReference type="PROSITE" id="PS50158"/>
    </source>
</evidence>
<evidence type="ECO:0000313" key="18">
    <source>
        <dbReference type="Proteomes" id="UP001235939"/>
    </source>
</evidence>
<evidence type="ECO:0000256" key="12">
    <source>
        <dbReference type="SAM" id="MobiDB-lite"/>
    </source>
</evidence>
<dbReference type="Pfam" id="PF17919">
    <property type="entry name" value="RT_RNaseH_2"/>
    <property type="match status" value="2"/>
</dbReference>
<evidence type="ECO:0000259" key="14">
    <source>
        <dbReference type="PROSITE" id="PS50175"/>
    </source>
</evidence>
<dbReference type="InterPro" id="IPR012337">
    <property type="entry name" value="RNaseH-like_sf"/>
</dbReference>
<evidence type="ECO:0000256" key="1">
    <source>
        <dbReference type="ARBA" id="ARBA00022679"/>
    </source>
</evidence>
<protein>
    <submittedName>
        <fullName evidence="17">K02A2.6-like</fullName>
    </submittedName>
</protein>
<dbReference type="PROSITE" id="PS50158">
    <property type="entry name" value="ZF_CCHC"/>
    <property type="match status" value="1"/>
</dbReference>
<evidence type="ECO:0000256" key="3">
    <source>
        <dbReference type="ARBA" id="ARBA00022722"/>
    </source>
</evidence>
<proteinExistence type="predicted"/>
<keyword evidence="11" id="KW-0479">Metal-binding</keyword>
<dbReference type="InterPro" id="IPR043128">
    <property type="entry name" value="Rev_trsase/Diguanyl_cyclase"/>
</dbReference>
<evidence type="ECO:0000256" key="10">
    <source>
        <dbReference type="ARBA" id="ARBA00023268"/>
    </source>
</evidence>
<dbReference type="InterPro" id="IPR001584">
    <property type="entry name" value="Integrase_cat-core"/>
</dbReference>
<evidence type="ECO:0000256" key="5">
    <source>
        <dbReference type="ARBA" id="ARBA00022801"/>
    </source>
</evidence>
<dbReference type="InterPro" id="IPR005162">
    <property type="entry name" value="Retrotrans_gag_dom"/>
</dbReference>
<dbReference type="Gene3D" id="2.40.70.10">
    <property type="entry name" value="Acid Proteases"/>
    <property type="match status" value="1"/>
</dbReference>
<dbReference type="Pfam" id="PF03732">
    <property type="entry name" value="Retrotrans_gag"/>
    <property type="match status" value="1"/>
</dbReference>
<dbReference type="SUPFAM" id="SSF53098">
    <property type="entry name" value="Ribonuclease H-like"/>
    <property type="match status" value="2"/>
</dbReference>
<feature type="compositionally biased region" description="Polar residues" evidence="12">
    <location>
        <begin position="299"/>
        <end position="309"/>
    </location>
</feature>
<dbReference type="InterPro" id="IPR043502">
    <property type="entry name" value="DNA/RNA_pol_sf"/>
</dbReference>
<feature type="region of interest" description="Disordered" evidence="12">
    <location>
        <begin position="204"/>
        <end position="320"/>
    </location>
</feature>
<evidence type="ECO:0000256" key="9">
    <source>
        <dbReference type="ARBA" id="ARBA00022918"/>
    </source>
</evidence>
<dbReference type="Pfam" id="PF00078">
    <property type="entry name" value="RVT_1"/>
    <property type="match status" value="2"/>
</dbReference>
<evidence type="ECO:0000256" key="4">
    <source>
        <dbReference type="ARBA" id="ARBA00022759"/>
    </source>
</evidence>
<dbReference type="Gene3D" id="3.30.70.270">
    <property type="match status" value="4"/>
</dbReference>
<dbReference type="InterPro" id="IPR050951">
    <property type="entry name" value="Retrovirus_Pol_polyprotein"/>
</dbReference>
<feature type="region of interest" description="Disordered" evidence="12">
    <location>
        <begin position="1"/>
        <end position="30"/>
    </location>
</feature>
<dbReference type="Pfam" id="PF00077">
    <property type="entry name" value="RVP"/>
    <property type="match status" value="1"/>
</dbReference>
<evidence type="ECO:0000256" key="6">
    <source>
        <dbReference type="ARBA" id="ARBA00022842"/>
    </source>
</evidence>
<dbReference type="InterPro" id="IPR041577">
    <property type="entry name" value="RT_RNaseH_2"/>
</dbReference>
<dbReference type="PROSITE" id="PS50878">
    <property type="entry name" value="RT_POL"/>
    <property type="match status" value="1"/>
</dbReference>
<dbReference type="EMBL" id="CP092876">
    <property type="protein sequence ID" value="UYV77015.1"/>
    <property type="molecule type" value="Genomic_DNA"/>
</dbReference>
<evidence type="ECO:0000256" key="2">
    <source>
        <dbReference type="ARBA" id="ARBA00022695"/>
    </source>
</evidence>
<evidence type="ECO:0000256" key="7">
    <source>
        <dbReference type="ARBA" id="ARBA00022884"/>
    </source>
</evidence>
<feature type="domain" description="Integrase catalytic" evidence="16">
    <location>
        <begin position="1449"/>
        <end position="1624"/>
    </location>
</feature>
<dbReference type="SUPFAM" id="SSF56672">
    <property type="entry name" value="DNA/RNA polymerases"/>
    <property type="match status" value="2"/>
</dbReference>
<feature type="domain" description="Integrase catalytic" evidence="16">
    <location>
        <begin position="1000"/>
        <end position="1176"/>
    </location>
</feature>
<dbReference type="PROSITE" id="PS50994">
    <property type="entry name" value="INTEGRASE"/>
    <property type="match status" value="2"/>
</dbReference>
<feature type="domain" description="Peptidase A2" evidence="14">
    <location>
        <begin position="416"/>
        <end position="493"/>
    </location>
</feature>
<dbReference type="InterPro" id="IPR001995">
    <property type="entry name" value="Peptidase_A2_cat"/>
</dbReference>
<dbReference type="InterPro" id="IPR054465">
    <property type="entry name" value="Integrase_p58-like_C"/>
</dbReference>
<accession>A0ABY6LBB2</accession>
<dbReference type="PANTHER" id="PTHR37984:SF5">
    <property type="entry name" value="PROTEIN NYNRIN-LIKE"/>
    <property type="match status" value="1"/>
</dbReference>
<keyword evidence="10" id="KW-0511">Multifunctional enzyme</keyword>
<feature type="domain" description="Reverse transcriptase" evidence="15">
    <location>
        <begin position="696"/>
        <end position="875"/>
    </location>
</feature>
<keyword evidence="11" id="KW-0862">Zinc</keyword>
<dbReference type="Gene3D" id="3.30.420.10">
    <property type="entry name" value="Ribonuclease H-like superfamily/Ribonuclease H"/>
    <property type="match status" value="2"/>
</dbReference>
<dbReference type="InterPro" id="IPR018061">
    <property type="entry name" value="Retropepsins"/>
</dbReference>
<dbReference type="InterPro" id="IPR000477">
    <property type="entry name" value="RT_dom"/>
</dbReference>
<feature type="domain" description="CCHC-type" evidence="13">
    <location>
        <begin position="319"/>
        <end position="333"/>
    </location>
</feature>
<keyword evidence="18" id="KW-1185">Reference proteome</keyword>
<keyword evidence="1" id="KW-0808">Transferase</keyword>
<evidence type="ECO:0000256" key="8">
    <source>
        <dbReference type="ARBA" id="ARBA00022908"/>
    </source>
</evidence>
<dbReference type="InterPro" id="IPR021109">
    <property type="entry name" value="Peptidase_aspartic_dom_sf"/>
</dbReference>
<dbReference type="InterPro" id="IPR036397">
    <property type="entry name" value="RNaseH_sf"/>
</dbReference>
<evidence type="ECO:0000259" key="16">
    <source>
        <dbReference type="PROSITE" id="PS50994"/>
    </source>
</evidence>
<keyword evidence="4" id="KW-0255">Endonuclease</keyword>
<dbReference type="InterPro" id="IPR001878">
    <property type="entry name" value="Znf_CCHC"/>
</dbReference>
<dbReference type="CDD" id="cd01647">
    <property type="entry name" value="RT_LTR"/>
    <property type="match status" value="2"/>
</dbReference>
<dbReference type="InterPro" id="IPR001969">
    <property type="entry name" value="Aspartic_peptidase_AS"/>
</dbReference>
<keyword evidence="6" id="KW-0460">Magnesium</keyword>
<feature type="compositionally biased region" description="Basic and acidic residues" evidence="12">
    <location>
        <begin position="1"/>
        <end position="15"/>
    </location>
</feature>
<name>A0ABY6LBB2_9ARAC</name>
<keyword evidence="2" id="KW-0548">Nucleotidyltransferase</keyword>
<sequence>MQDPAQERIMAEESAKPQPGATIGRDASSDPVVLNPNIDIPKYDGTEDPRPWIESLEEIGFLYHWADYIISRYAAKNMIGSAKTWLNLHKISFTSWENFKSRLIEDFASDANKEEIKMRLNRMQQWNEPAIRFAEDILVLCNKVDPQMEEETKINWVIGGLKKEYSFALHLNPPKNTNELLEICEKLDLFEKNYQERVEKSKALYNGPRSPRPHHQEQWKNATSFRRPYQNTSKSQAPSPRYYQNISKPQAPSPRYYQNTSKPQAPTPRYYQNKPLPQVSAPRRSYTPNPEPKPVYPSKTYNKNPNSNRNRTEDGRPICSKCNKPGHVARYCRVRFVRIVEEDPRVTQDKVEEEIRMDNGTEKSRPLLYADICRIRRFKLSIAPESVNQSKSTINGIKKLDPKYKMNINVDRIGICEALIDTGADLSVVDLSTALNTGLEIINPDKMCSGPDGKELDIVGNIILNIKFDDKTITHQFVIMRTHLRIFILGRDFLKKMNAKIDCQREIIKYDLTENRDVIKYQQKKIKSTKDAIIPELSIKLINAFVEAEDGEYIIEENHKMFQTNGLRLARILINVVNKETYIWITNPYPRPLKILKNQTLCFGSQPAEVNLKEESEQKEHEEPQFQINENLACKEKEQLKQVLEKYEDLFSSGLGRSNLAKHRIDTEGAKPIKHKPYRVSAKEREIIKEQIDEMLRDGIIRPSSSPWSFPVILVKKRDGKYRFCVDYRKLNDVTVKDVYPIPRIDEVLDPLQGSKYFSAIDLKSGYWQVEVEDKDKEKTAFTTAHGLYEFNVMPFGLCNAPATFERNMENMLGNLRWQICLCYLDDVIIYSSDFSTHLKRIEAVLKCFREANLKLNNKKCQFAFEELEILGHITNQHAIKPAEHNIKAIRDFPRPKKIKEVQSFLGMCSYYRKFIKGFSKIADPLTSLIKKNVPFTWTENQEKAFQTLKVALINPPILGHSDPNAITYIHTDASNIGLGATLVQRFGDKEKVISYLSRTLSKPEQNYSTTEKECLVVVWSMSKIGIDFVGPLPSTKRRRKWIIVLTDYYTKYAETKAVSEATVKEVSTFLIEHIILRHGAPRFLISDRGSQFTSNLMKEVMKMCKVKHCFTTSYHPQTNGLTERLNRTLINMISMYVNTDQKNWDEILPFITHAYNTTIQETTGYSPFFLLFGREPMSLLDDENIPTDIRKIGKCEKLLRKYFGPYRILKKLSNVNYLIEPKDNPGQDPLIVHVSRLKPYFERIDEGQYNFKRLPYGIKIGPQVYERAVTHYFDDFIIFSNSIEEHLDHLQQFFDMCNRENFRLNYNKCDFFKTTIEFLGYTISSGTYTPLVKNLDVINAIKVPTSVKSLQSFLGSINVYNKFIKYHARIRNPLNNLLKKDTPWHWDAECQHSFDTLKECLTTKPVLHLFKEGLPCQLFCDASLQGIAGILKQQHPDGTLHPVQYYSRTLRPHEKNYTITELECLAVIDSVEKFRIYLAGFSKYGNSKSYLHVIVDHLSRYTWTFPSKSTNIITYIQCLKKVLQCGRPKRLLSDRAPAFTSPKFRRFLIKNGIQPLLTTANNPQANGLCERLNATLTGKLRLLNLENPGTSWTKLIKIVTNKYNDTPHTITGFPPVFLMYNIIPSDLNNHLNPYPNIIESRKLAIQRTNDRHDKEKLKYDNKHKNPHFDTGDLVLLKAYHHPNSGKLVPYFTGPYKITEIISDNVVRINRPNRITGNDSDTVHM</sequence>
<dbReference type="PROSITE" id="PS00141">
    <property type="entry name" value="ASP_PROTEASE"/>
    <property type="match status" value="1"/>
</dbReference>
<dbReference type="CDD" id="cd00303">
    <property type="entry name" value="retropepsin_like"/>
    <property type="match status" value="1"/>
</dbReference>
<dbReference type="PROSITE" id="PS50175">
    <property type="entry name" value="ASP_PROT_RETROV"/>
    <property type="match status" value="1"/>
</dbReference>
<evidence type="ECO:0000256" key="11">
    <source>
        <dbReference type="PROSITE-ProRule" id="PRU00047"/>
    </source>
</evidence>
<dbReference type="Pfam" id="PF00665">
    <property type="entry name" value="rve"/>
    <property type="match status" value="1"/>
</dbReference>
<dbReference type="Gene3D" id="3.10.10.10">
    <property type="entry name" value="HIV Type 1 Reverse Transcriptase, subunit A, domain 1"/>
    <property type="match status" value="1"/>
</dbReference>
<gene>
    <name evidence="17" type="ORF">LAZ67_14002890</name>
</gene>
<organism evidence="17 18">
    <name type="scientific">Cordylochernes scorpioides</name>
    <dbReference type="NCBI Taxonomy" id="51811"/>
    <lineage>
        <taxon>Eukaryota</taxon>
        <taxon>Metazoa</taxon>
        <taxon>Ecdysozoa</taxon>
        <taxon>Arthropoda</taxon>
        <taxon>Chelicerata</taxon>
        <taxon>Arachnida</taxon>
        <taxon>Pseudoscorpiones</taxon>
        <taxon>Cheliferoidea</taxon>
        <taxon>Chernetidae</taxon>
        <taxon>Cordylochernes</taxon>
    </lineage>
</organism>
<keyword evidence="8" id="KW-0229">DNA integration</keyword>
<keyword evidence="7" id="KW-0694">RNA-binding</keyword>
<dbReference type="Proteomes" id="UP001235939">
    <property type="component" value="Chromosome 14"/>
</dbReference>
<feature type="compositionally biased region" description="Polar residues" evidence="12">
    <location>
        <begin position="219"/>
        <end position="264"/>
    </location>
</feature>
<dbReference type="SUPFAM" id="SSF50630">
    <property type="entry name" value="Acid proteases"/>
    <property type="match status" value="1"/>
</dbReference>
<dbReference type="Pfam" id="PF22938">
    <property type="entry name" value="Integrase_p58_C"/>
    <property type="match status" value="1"/>
</dbReference>
<dbReference type="PANTHER" id="PTHR37984">
    <property type="entry name" value="PROTEIN CBG26694"/>
    <property type="match status" value="1"/>
</dbReference>